<feature type="non-terminal residue" evidence="4">
    <location>
        <position position="1"/>
    </location>
</feature>
<evidence type="ECO:0000256" key="1">
    <source>
        <dbReference type="ARBA" id="ARBA00022741"/>
    </source>
</evidence>
<reference evidence="4 5" key="1">
    <citation type="submission" date="2019-09" db="EMBL/GenBank/DDBJ databases">
        <title>Bird 10,000 Genomes (B10K) Project - Family phase.</title>
        <authorList>
            <person name="Zhang G."/>
        </authorList>
    </citation>
    <scope>NUCLEOTIDE SEQUENCE [LARGE SCALE GENOMIC DNA]</scope>
    <source>
        <strain evidence="4">B10K-DU-001-48</strain>
        <tissue evidence="4">Muscle</tissue>
    </source>
</reference>
<comment type="caution">
    <text evidence="4">The sequence shown here is derived from an EMBL/GenBank/DDBJ whole genome shotgun (WGS) entry which is preliminary data.</text>
</comment>
<dbReference type="PANTHER" id="PTHR11638:SF18">
    <property type="entry name" value="HEAT SHOCK PROTEIN 104"/>
    <property type="match status" value="1"/>
</dbReference>
<dbReference type="InterPro" id="IPR050130">
    <property type="entry name" value="ClpA_ClpB"/>
</dbReference>
<dbReference type="GO" id="GO:0005737">
    <property type="term" value="C:cytoplasm"/>
    <property type="evidence" value="ECO:0007669"/>
    <property type="project" value="TreeGrafter"/>
</dbReference>
<name>A0A7L0AA90_9CORV</name>
<evidence type="ECO:0000313" key="5">
    <source>
        <dbReference type="Proteomes" id="UP000537234"/>
    </source>
</evidence>
<sequence length="80" mass="8926">LNKNLRKSLFGQSLAISKILISLKRVFTGLKQPNKPIGSWLLCGPSGTGKTELAKLLAKFLFGSESDLIRFDMSEFMEKH</sequence>
<dbReference type="GO" id="GO:0016887">
    <property type="term" value="F:ATP hydrolysis activity"/>
    <property type="evidence" value="ECO:0007669"/>
    <property type="project" value="InterPro"/>
</dbReference>
<organism evidence="4 5">
    <name type="scientific">Dicrurus megarhynchus</name>
    <dbReference type="NCBI Taxonomy" id="450177"/>
    <lineage>
        <taxon>Eukaryota</taxon>
        <taxon>Metazoa</taxon>
        <taxon>Chordata</taxon>
        <taxon>Craniata</taxon>
        <taxon>Vertebrata</taxon>
        <taxon>Euteleostomi</taxon>
        <taxon>Archelosauria</taxon>
        <taxon>Archosauria</taxon>
        <taxon>Dinosauria</taxon>
        <taxon>Saurischia</taxon>
        <taxon>Theropoda</taxon>
        <taxon>Coelurosauria</taxon>
        <taxon>Aves</taxon>
        <taxon>Neognathae</taxon>
        <taxon>Neoaves</taxon>
        <taxon>Telluraves</taxon>
        <taxon>Australaves</taxon>
        <taxon>Passeriformes</taxon>
        <taxon>Corvoidea</taxon>
        <taxon>Dicruridae</taxon>
        <taxon>Dicrurus</taxon>
    </lineage>
</organism>
<keyword evidence="5" id="KW-1185">Reference proteome</keyword>
<evidence type="ECO:0000256" key="2">
    <source>
        <dbReference type="ARBA" id="ARBA00022840"/>
    </source>
</evidence>
<dbReference type="PANTHER" id="PTHR11638">
    <property type="entry name" value="ATP-DEPENDENT CLP PROTEASE"/>
    <property type="match status" value="1"/>
</dbReference>
<keyword evidence="1" id="KW-0547">Nucleotide-binding</keyword>
<dbReference type="Gene3D" id="3.40.50.300">
    <property type="entry name" value="P-loop containing nucleotide triphosphate hydrolases"/>
    <property type="match status" value="1"/>
</dbReference>
<keyword evidence="2" id="KW-0067">ATP-binding</keyword>
<dbReference type="Proteomes" id="UP000537234">
    <property type="component" value="Unassembled WGS sequence"/>
</dbReference>
<proteinExistence type="predicted"/>
<gene>
    <name evidence="4" type="primary">Clpc1</name>
    <name evidence="4" type="ORF">DICMEG_R16181</name>
</gene>
<dbReference type="EMBL" id="VXAD01046526">
    <property type="protein sequence ID" value="NXJ31176.1"/>
    <property type="molecule type" value="Genomic_DNA"/>
</dbReference>
<dbReference type="AlphaFoldDB" id="A0A7L0AA90"/>
<dbReference type="GO" id="GO:0005524">
    <property type="term" value="F:ATP binding"/>
    <property type="evidence" value="ECO:0007669"/>
    <property type="project" value="UniProtKB-KW"/>
</dbReference>
<evidence type="ECO:0000259" key="3">
    <source>
        <dbReference type="Pfam" id="PF07724"/>
    </source>
</evidence>
<feature type="domain" description="ATPase AAA-type core" evidence="3">
    <location>
        <begin position="35"/>
        <end position="80"/>
    </location>
</feature>
<feature type="non-terminal residue" evidence="4">
    <location>
        <position position="80"/>
    </location>
</feature>
<dbReference type="Pfam" id="PF07724">
    <property type="entry name" value="AAA_2"/>
    <property type="match status" value="1"/>
</dbReference>
<protein>
    <submittedName>
        <fullName evidence="4">CLPC1 protein</fullName>
    </submittedName>
</protein>
<dbReference type="SUPFAM" id="SSF52540">
    <property type="entry name" value="P-loop containing nucleoside triphosphate hydrolases"/>
    <property type="match status" value="1"/>
</dbReference>
<evidence type="ECO:0000313" key="4">
    <source>
        <dbReference type="EMBL" id="NXJ31176.1"/>
    </source>
</evidence>
<dbReference type="InterPro" id="IPR003959">
    <property type="entry name" value="ATPase_AAA_core"/>
</dbReference>
<dbReference type="InterPro" id="IPR027417">
    <property type="entry name" value="P-loop_NTPase"/>
</dbReference>
<accession>A0A7L0AA90</accession>
<dbReference type="GO" id="GO:0034605">
    <property type="term" value="P:cellular response to heat"/>
    <property type="evidence" value="ECO:0007669"/>
    <property type="project" value="TreeGrafter"/>
</dbReference>